<evidence type="ECO:0000313" key="3">
    <source>
        <dbReference type="EMBL" id="SDI93656.1"/>
    </source>
</evidence>
<feature type="transmembrane region" description="Helical" evidence="2">
    <location>
        <begin position="47"/>
        <end position="68"/>
    </location>
</feature>
<sequence>MSDSPVQTHFSQPVRQITQMLVAVGLFAAGSWVVFPSVQPVFWANPWLNGAIALVFVIGVLACFLQVVQLSSSVRWIEAFARDHQSAAHSPTPRLLAPLAALLRSRGVHRQISSTSAGSILDSVATRIEEGRDITRYIVNLLIFLGLLGTFYGLATTVPAVVETIRSLAPKEGETGVQVFEKLMGGLEAQLGGMGTAFGSSLLGLAGSLVVGLLELFASRGQNRFYRELEEWLSSITRLGFAGGESEMSGEAGALVAVLDHMAEQMEVMRETLSVADASRSMVDDKLTEVAMAVTALTRTMQHGDRATDILERIAEGQDRMHDTQQQMLRKVGSAPTQEGEMADTGGDAESRMRLRSIDVQLLRILEELAAGRQETVAELRADLATLTREIRRSRPVQPQVDTGTVVGPDGRAGG</sequence>
<dbReference type="EMBL" id="FNEK01000009">
    <property type="protein sequence ID" value="SDI93656.1"/>
    <property type="molecule type" value="Genomic_DNA"/>
</dbReference>
<keyword evidence="4" id="KW-1185">Reference proteome</keyword>
<feature type="region of interest" description="Disordered" evidence="1">
    <location>
        <begin position="396"/>
        <end position="415"/>
    </location>
</feature>
<feature type="transmembrane region" description="Helical" evidence="2">
    <location>
        <begin position="137"/>
        <end position="162"/>
    </location>
</feature>
<evidence type="ECO:0000256" key="2">
    <source>
        <dbReference type="SAM" id="Phobius"/>
    </source>
</evidence>
<evidence type="ECO:0000313" key="4">
    <source>
        <dbReference type="Proteomes" id="UP000199382"/>
    </source>
</evidence>
<reference evidence="3 4" key="1">
    <citation type="submission" date="2016-10" db="EMBL/GenBank/DDBJ databases">
        <authorList>
            <person name="de Groot N.N."/>
        </authorList>
    </citation>
    <scope>NUCLEOTIDE SEQUENCE [LARGE SCALE GENOMIC DNA]</scope>
    <source>
        <strain evidence="3 4">DSM 25294</strain>
    </source>
</reference>
<evidence type="ECO:0000256" key="1">
    <source>
        <dbReference type="SAM" id="MobiDB-lite"/>
    </source>
</evidence>
<organism evidence="3 4">
    <name type="scientific">Aliiruegeria lutimaris</name>
    <dbReference type="NCBI Taxonomy" id="571298"/>
    <lineage>
        <taxon>Bacteria</taxon>
        <taxon>Pseudomonadati</taxon>
        <taxon>Pseudomonadota</taxon>
        <taxon>Alphaproteobacteria</taxon>
        <taxon>Rhodobacterales</taxon>
        <taxon>Roseobacteraceae</taxon>
        <taxon>Aliiruegeria</taxon>
    </lineage>
</organism>
<protein>
    <recommendedName>
        <fullName evidence="5">Biopolymer transporter ExbB</fullName>
    </recommendedName>
</protein>
<feature type="transmembrane region" description="Helical" evidence="2">
    <location>
        <begin position="197"/>
        <end position="218"/>
    </location>
</feature>
<keyword evidence="2" id="KW-0472">Membrane</keyword>
<dbReference type="Proteomes" id="UP000199382">
    <property type="component" value="Unassembled WGS sequence"/>
</dbReference>
<accession>A0A1G8PMV0</accession>
<gene>
    <name evidence="3" type="ORF">SAMN04488026_100948</name>
</gene>
<feature type="transmembrane region" description="Helical" evidence="2">
    <location>
        <begin position="17"/>
        <end position="35"/>
    </location>
</feature>
<dbReference type="AlphaFoldDB" id="A0A1G8PMV0"/>
<keyword evidence="2" id="KW-0812">Transmembrane</keyword>
<feature type="region of interest" description="Disordered" evidence="1">
    <location>
        <begin position="330"/>
        <end position="350"/>
    </location>
</feature>
<dbReference type="RefSeq" id="WP_212635023.1">
    <property type="nucleotide sequence ID" value="NZ_FNEK01000009.1"/>
</dbReference>
<evidence type="ECO:0008006" key="5">
    <source>
        <dbReference type="Google" id="ProtNLM"/>
    </source>
</evidence>
<dbReference type="STRING" id="571298.SAMN04488026_100948"/>
<proteinExistence type="predicted"/>
<keyword evidence="2" id="KW-1133">Transmembrane helix</keyword>
<name>A0A1G8PMV0_9RHOB</name>